<feature type="region of interest" description="Disordered" evidence="1">
    <location>
        <begin position="525"/>
        <end position="549"/>
    </location>
</feature>
<dbReference type="EMBL" id="KV441387">
    <property type="protein sequence ID" value="PQM43463.1"/>
    <property type="molecule type" value="Genomic_DNA"/>
</dbReference>
<dbReference type="AlphaFoldDB" id="A0A2P6FGH5"/>
<dbReference type="Pfam" id="PF03184">
    <property type="entry name" value="DDE_1"/>
    <property type="match status" value="1"/>
</dbReference>
<dbReference type="GO" id="GO:0005634">
    <property type="term" value="C:nucleus"/>
    <property type="evidence" value="ECO:0007669"/>
    <property type="project" value="TreeGrafter"/>
</dbReference>
<evidence type="ECO:0000259" key="2">
    <source>
        <dbReference type="Pfam" id="PF03184"/>
    </source>
</evidence>
<dbReference type="GO" id="GO:0003677">
    <property type="term" value="F:DNA binding"/>
    <property type="evidence" value="ECO:0007669"/>
    <property type="project" value="TreeGrafter"/>
</dbReference>
<gene>
    <name evidence="3" type="ORF">VC83_09590</name>
</gene>
<protein>
    <recommendedName>
        <fullName evidence="2">DDE-1 domain-containing protein</fullName>
    </recommendedName>
</protein>
<accession>A0A2P6FGH5</accession>
<dbReference type="PANTHER" id="PTHR19303:SF74">
    <property type="entry name" value="POGO TRANSPOSABLE ELEMENT WITH KRAB DOMAIN"/>
    <property type="match status" value="1"/>
</dbReference>
<dbReference type="Proteomes" id="UP000077154">
    <property type="component" value="Unassembled WGS sequence"/>
</dbReference>
<dbReference type="RefSeq" id="XP_024328771.1">
    <property type="nucleotide sequence ID" value="XM_024473003.1"/>
</dbReference>
<evidence type="ECO:0000256" key="1">
    <source>
        <dbReference type="SAM" id="MobiDB-lite"/>
    </source>
</evidence>
<organism evidence="3">
    <name type="scientific">Pseudogymnoascus destructans</name>
    <dbReference type="NCBI Taxonomy" id="655981"/>
    <lineage>
        <taxon>Eukaryota</taxon>
        <taxon>Fungi</taxon>
        <taxon>Dikarya</taxon>
        <taxon>Ascomycota</taxon>
        <taxon>Pezizomycotina</taxon>
        <taxon>Leotiomycetes</taxon>
        <taxon>Thelebolales</taxon>
        <taxon>Thelebolaceae</taxon>
        <taxon>Pseudogymnoascus</taxon>
    </lineage>
</organism>
<proteinExistence type="predicted"/>
<dbReference type="OrthoDB" id="3440033at2759"/>
<dbReference type="VEuPathDB" id="FungiDB:GMDG_07811"/>
<evidence type="ECO:0000313" key="3">
    <source>
        <dbReference type="EMBL" id="PQM43463.1"/>
    </source>
</evidence>
<dbReference type="InterPro" id="IPR004875">
    <property type="entry name" value="DDE_SF_endonuclease_dom"/>
</dbReference>
<feature type="domain" description="DDE-1" evidence="2">
    <location>
        <begin position="209"/>
        <end position="340"/>
    </location>
</feature>
<sequence length="613" mass="70823">MPVVEVNKNEALLNAIEFLNENPTEKSATVARMYRVNPSTLRTIRLRQRRASPQRTAVPRGGQNRVLSDVQVTAIQRYIQRSYENGYGATKPMVFSAICQLRAAETPTRAPPSQRWFQTWIKTQQHNFHTIKTRPIEAARVASHEVSAIKEWFYEFKDVCNQLDITAGDIYNFDEVGFRVGMSTGEHVLVPSAVKKLYIQAPENRQSLTVIETISAAGIALPPFLIIQGKLHMESWYHDNLHGDEKVAVSDSGYTNSELAMEYLQHFIQHTPSIRTKLLIMDSHVSHEVPEFIILAHQHNIHLHVFPSHLMHILQPLDVTVFAQYKHWHRRAIQQAIRNFDTDYNVISFFRDLSTIRKQTFTKGNCIKSFRDAGIWPPNYEKIQEKVAIYAKPEVLETPQRAFQASYDLSTWSQTFDRILSSPSRQKWASSYTEIQTQLTEAELFQSELVQITTIMTEQRQRKVRSRKSIQKGGAITVEHARQRIYEKKVNEQLLEEAREKRERTRMVNVERKMQLRAGIDARKAERTRKKDLHEFQKSNPDTEPPIGLRTEIIDPDVTQKKREEEEEADRLLAIEESGYVNFAGLDYDMIHDASDGGCDDQSLPDNIDPNLF</sequence>
<dbReference type="GeneID" id="36292620"/>
<dbReference type="PANTHER" id="PTHR19303">
    <property type="entry name" value="TRANSPOSON"/>
    <property type="match status" value="1"/>
</dbReference>
<reference evidence="3" key="1">
    <citation type="submission" date="2016-03" db="EMBL/GenBank/DDBJ databases">
        <title>Updated assembly of Pseudogymnoascus destructans, the fungus causing white-nose syndrome of bats.</title>
        <authorList>
            <person name="Palmer J.M."/>
            <person name="Drees K.P."/>
            <person name="Foster J.T."/>
            <person name="Lindner D.L."/>
        </authorList>
    </citation>
    <scope>NUCLEOTIDE SEQUENCE [LARGE SCALE GENOMIC DNA]</scope>
    <source>
        <strain evidence="3">20631-21</strain>
    </source>
</reference>
<name>A0A2P6FGH5_9PEZI</name>
<dbReference type="InterPro" id="IPR050863">
    <property type="entry name" value="CenT-Element_Derived"/>
</dbReference>